<dbReference type="Proteomes" id="UP000031501">
    <property type="component" value="Chromosome"/>
</dbReference>
<evidence type="ECO:0000256" key="1">
    <source>
        <dbReference type="ARBA" id="ARBA00022598"/>
    </source>
</evidence>
<gene>
    <name evidence="6" type="ORF">LK07_33165</name>
</gene>
<evidence type="ECO:0000313" key="6">
    <source>
        <dbReference type="EMBL" id="ASN28056.1"/>
    </source>
</evidence>
<dbReference type="Pfam" id="PF13535">
    <property type="entry name" value="ATP-grasp_4"/>
    <property type="match status" value="1"/>
</dbReference>
<dbReference type="GO" id="GO:0046872">
    <property type="term" value="F:metal ion binding"/>
    <property type="evidence" value="ECO:0007669"/>
    <property type="project" value="InterPro"/>
</dbReference>
<sequence length="420" mass="46227">MTGPLSGTPAVVLMDPVGASINFKPQVAERGMAVISVYTMPREYIQTRWPDHTLGDTVSLYAAELDEIRARLAELDADIRAVVPAFDVAVDKADTLAEELGLPGNGARLAAARRDKSEMREAAARSGVRIPRYELVEDPSDIARAAHAVGFPAFVKQTAGAASHGTRLLSGPGDAEDLSSLHRTDHFGRPVQAWLVEQYVRGRELGVNCVSHDGEHHVVDIWEYRQPDDRDYSFPYWDWAQIPQDDPDWQTAVDYVRQVLDAFDVHLGPSHTEIKISGGDAYLIELGARLPAYPMIDAWIAHSDLDPHRQTLVCRLGEVPKIVKAPVRHDRLSGANAIRNDGPAGRLVEIRGLDTVERLPGVDKLVVAYQQGDVVPTTDSMRTIPVRVSVSAPDHATLVERLTAVRESVQLVMEPVGRHR</sequence>
<evidence type="ECO:0000256" key="4">
    <source>
        <dbReference type="PROSITE-ProRule" id="PRU00409"/>
    </source>
</evidence>
<evidence type="ECO:0000313" key="7">
    <source>
        <dbReference type="Proteomes" id="UP000031501"/>
    </source>
</evidence>
<feature type="domain" description="ATP-grasp" evidence="5">
    <location>
        <begin position="120"/>
        <end position="316"/>
    </location>
</feature>
<dbReference type="KEGG" id="splu:LK06_031970"/>
<dbReference type="PANTHER" id="PTHR43585:SF2">
    <property type="entry name" value="ATP-GRASP ENZYME FSQD"/>
    <property type="match status" value="1"/>
</dbReference>
<dbReference type="RefSeq" id="WP_043435819.1">
    <property type="nucleotide sequence ID" value="NZ_CP021080.1"/>
</dbReference>
<dbReference type="PROSITE" id="PS50975">
    <property type="entry name" value="ATP_GRASP"/>
    <property type="match status" value="1"/>
</dbReference>
<dbReference type="OrthoDB" id="24041at2"/>
<protein>
    <submittedName>
        <fullName evidence="6">Phosphoribosylglycinamide synthetase</fullName>
    </submittedName>
</protein>
<reference evidence="6 7" key="1">
    <citation type="submission" date="2017-07" db="EMBL/GenBank/DDBJ databases">
        <title>Genome sequence of Streptomyces pluripotens MUSC 137T.</title>
        <authorList>
            <person name="Ser H.-L."/>
            <person name="Lee L.-H."/>
        </authorList>
    </citation>
    <scope>NUCLEOTIDE SEQUENCE [LARGE SCALE GENOMIC DNA]</scope>
    <source>
        <strain evidence="6 7">MUSC 137</strain>
    </source>
</reference>
<evidence type="ECO:0000256" key="3">
    <source>
        <dbReference type="ARBA" id="ARBA00022840"/>
    </source>
</evidence>
<dbReference type="AlphaFoldDB" id="A0A221P7I9"/>
<accession>A0A221P7I9</accession>
<dbReference type="Pfam" id="PF18603">
    <property type="entry name" value="LAL_C2"/>
    <property type="match status" value="1"/>
</dbReference>
<dbReference type="InterPro" id="IPR040570">
    <property type="entry name" value="LAL_C2"/>
</dbReference>
<dbReference type="EMBL" id="CP022433">
    <property type="protein sequence ID" value="ASN28056.1"/>
    <property type="molecule type" value="Genomic_DNA"/>
</dbReference>
<dbReference type="InterPro" id="IPR052032">
    <property type="entry name" value="ATP-dep_AA_Ligase"/>
</dbReference>
<dbReference type="GO" id="GO:0016874">
    <property type="term" value="F:ligase activity"/>
    <property type="evidence" value="ECO:0007669"/>
    <property type="project" value="UniProtKB-KW"/>
</dbReference>
<dbReference type="Gene3D" id="3.30.470.20">
    <property type="entry name" value="ATP-grasp fold, B domain"/>
    <property type="match status" value="1"/>
</dbReference>
<dbReference type="STRING" id="1355015.LK06_031970"/>
<dbReference type="InterPro" id="IPR011761">
    <property type="entry name" value="ATP-grasp"/>
</dbReference>
<dbReference type="GO" id="GO:0005524">
    <property type="term" value="F:ATP binding"/>
    <property type="evidence" value="ECO:0007669"/>
    <property type="project" value="UniProtKB-UniRule"/>
</dbReference>
<keyword evidence="7" id="KW-1185">Reference proteome</keyword>
<keyword evidence="2 4" id="KW-0547">Nucleotide-binding</keyword>
<proteinExistence type="predicted"/>
<organism evidence="6 7">
    <name type="scientific">Streptomyces pluripotens</name>
    <dbReference type="NCBI Taxonomy" id="1355015"/>
    <lineage>
        <taxon>Bacteria</taxon>
        <taxon>Bacillati</taxon>
        <taxon>Actinomycetota</taxon>
        <taxon>Actinomycetes</taxon>
        <taxon>Kitasatosporales</taxon>
        <taxon>Streptomycetaceae</taxon>
        <taxon>Streptomyces</taxon>
    </lineage>
</organism>
<evidence type="ECO:0000259" key="5">
    <source>
        <dbReference type="PROSITE" id="PS50975"/>
    </source>
</evidence>
<keyword evidence="1" id="KW-0436">Ligase</keyword>
<keyword evidence="3 4" id="KW-0067">ATP-binding</keyword>
<evidence type="ECO:0000256" key="2">
    <source>
        <dbReference type="ARBA" id="ARBA00022741"/>
    </source>
</evidence>
<dbReference type="PANTHER" id="PTHR43585">
    <property type="entry name" value="FUMIPYRROLE BIOSYNTHESIS PROTEIN C"/>
    <property type="match status" value="1"/>
</dbReference>
<name>A0A221P7I9_9ACTN</name>
<dbReference type="SUPFAM" id="SSF56059">
    <property type="entry name" value="Glutathione synthetase ATP-binding domain-like"/>
    <property type="match status" value="1"/>
</dbReference>